<dbReference type="PRINTS" id="PR00160">
    <property type="entry name" value="GLUTAREDOXIN"/>
</dbReference>
<dbReference type="GO" id="GO:0034599">
    <property type="term" value="P:cellular response to oxidative stress"/>
    <property type="evidence" value="ECO:0007669"/>
    <property type="project" value="TreeGrafter"/>
</dbReference>
<dbReference type="CDD" id="cd03418">
    <property type="entry name" value="GRX_GRXb_1_3_like"/>
    <property type="match status" value="1"/>
</dbReference>
<evidence type="ECO:0000313" key="9">
    <source>
        <dbReference type="EMBL" id="BBE33539.1"/>
    </source>
</evidence>
<dbReference type="PANTHER" id="PTHR45694:SF18">
    <property type="entry name" value="GLUTAREDOXIN-1-RELATED"/>
    <property type="match status" value="1"/>
</dbReference>
<dbReference type="PROSITE" id="PS00195">
    <property type="entry name" value="GLUTAREDOXIN_1"/>
    <property type="match status" value="1"/>
</dbReference>
<dbReference type="PANTHER" id="PTHR45694">
    <property type="entry name" value="GLUTAREDOXIN 2"/>
    <property type="match status" value="1"/>
</dbReference>
<protein>
    <recommendedName>
        <fullName evidence="7">Glutaredoxin</fullName>
    </recommendedName>
</protein>
<proteinExistence type="inferred from homology"/>
<name>A0AAD1G0C7_SPHMI</name>
<organism evidence="9 10">
    <name type="scientific">Sphingosinicella microcystinivorans</name>
    <dbReference type="NCBI Taxonomy" id="335406"/>
    <lineage>
        <taxon>Bacteria</taxon>
        <taxon>Pseudomonadati</taxon>
        <taxon>Pseudomonadota</taxon>
        <taxon>Alphaproteobacteria</taxon>
        <taxon>Sphingomonadales</taxon>
        <taxon>Sphingosinicellaceae</taxon>
        <taxon>Sphingosinicella</taxon>
    </lineage>
</organism>
<dbReference type="RefSeq" id="WP_121047155.1">
    <property type="nucleotide sequence ID" value="NZ_AP018711.1"/>
</dbReference>
<dbReference type="InterPro" id="IPR011767">
    <property type="entry name" value="GLR_AS"/>
</dbReference>
<evidence type="ECO:0000256" key="2">
    <source>
        <dbReference type="ARBA" id="ARBA00007787"/>
    </source>
</evidence>
<dbReference type="InterPro" id="IPR036249">
    <property type="entry name" value="Thioredoxin-like_sf"/>
</dbReference>
<dbReference type="SUPFAM" id="SSF52833">
    <property type="entry name" value="Thioredoxin-like"/>
    <property type="match status" value="1"/>
</dbReference>
<dbReference type="NCBIfam" id="TIGR02181">
    <property type="entry name" value="GRX_bact"/>
    <property type="match status" value="1"/>
</dbReference>
<evidence type="ECO:0000256" key="5">
    <source>
        <dbReference type="ARBA" id="ARBA00023157"/>
    </source>
</evidence>
<dbReference type="InterPro" id="IPR002109">
    <property type="entry name" value="Glutaredoxin"/>
</dbReference>
<evidence type="ECO:0000256" key="6">
    <source>
        <dbReference type="ARBA" id="ARBA00023284"/>
    </source>
</evidence>
<keyword evidence="4 7" id="KW-0249">Electron transport</keyword>
<evidence type="ECO:0000256" key="1">
    <source>
        <dbReference type="ARBA" id="ARBA00002549"/>
    </source>
</evidence>
<evidence type="ECO:0000256" key="7">
    <source>
        <dbReference type="RuleBase" id="RU364065"/>
    </source>
</evidence>
<comment type="similarity">
    <text evidence="2 7">Belongs to the glutaredoxin family.</text>
</comment>
<comment type="function">
    <text evidence="1 7">Has a glutathione-disulfide oxidoreductase activity in the presence of NADPH and glutathione reductase. Reduces low molecular weight disulfides and proteins.</text>
</comment>
<dbReference type="Proteomes" id="UP000275727">
    <property type="component" value="Chromosome"/>
</dbReference>
<feature type="domain" description="Glutaredoxin" evidence="8">
    <location>
        <begin position="4"/>
        <end position="64"/>
    </location>
</feature>
<dbReference type="PROSITE" id="PS51354">
    <property type="entry name" value="GLUTAREDOXIN_2"/>
    <property type="match status" value="1"/>
</dbReference>
<dbReference type="GO" id="GO:0045454">
    <property type="term" value="P:cell redox homeostasis"/>
    <property type="evidence" value="ECO:0007669"/>
    <property type="project" value="InterPro"/>
</dbReference>
<keyword evidence="6 7" id="KW-0676">Redox-active center</keyword>
<dbReference type="InterPro" id="IPR011900">
    <property type="entry name" value="GRX_bact"/>
</dbReference>
<keyword evidence="3 7" id="KW-0813">Transport</keyword>
<evidence type="ECO:0000259" key="8">
    <source>
        <dbReference type="Pfam" id="PF00462"/>
    </source>
</evidence>
<keyword evidence="5" id="KW-1015">Disulfide bond</keyword>
<evidence type="ECO:0000256" key="4">
    <source>
        <dbReference type="ARBA" id="ARBA00022982"/>
    </source>
</evidence>
<dbReference type="GO" id="GO:0015038">
    <property type="term" value="F:glutathione disulfide oxidoreductase activity"/>
    <property type="evidence" value="ECO:0007669"/>
    <property type="project" value="UniProtKB-UniRule"/>
</dbReference>
<evidence type="ECO:0000313" key="10">
    <source>
        <dbReference type="Proteomes" id="UP000275727"/>
    </source>
</evidence>
<reference evidence="9 10" key="1">
    <citation type="submission" date="2018-06" db="EMBL/GenBank/DDBJ databases">
        <title>Complete Genome Sequence of the Microcystin-Degrading Bacterium Sphingosinicella microcystinivorans Strain B-9.</title>
        <authorList>
            <person name="Jin H."/>
            <person name="Nishizawa T."/>
            <person name="Guo Y."/>
            <person name="Nishizawa A."/>
            <person name="Park H."/>
            <person name="Kato H."/>
            <person name="Tsuji K."/>
            <person name="Harada K."/>
        </authorList>
    </citation>
    <scope>NUCLEOTIDE SEQUENCE [LARGE SCALE GENOMIC DNA]</scope>
    <source>
        <strain evidence="9 10">B9</strain>
    </source>
</reference>
<dbReference type="Pfam" id="PF00462">
    <property type="entry name" value="Glutaredoxin"/>
    <property type="match status" value="1"/>
</dbReference>
<dbReference type="EMBL" id="AP018711">
    <property type="protein sequence ID" value="BBE33539.1"/>
    <property type="molecule type" value="Genomic_DNA"/>
</dbReference>
<dbReference type="GO" id="GO:0005737">
    <property type="term" value="C:cytoplasm"/>
    <property type="evidence" value="ECO:0007669"/>
    <property type="project" value="TreeGrafter"/>
</dbReference>
<evidence type="ECO:0000256" key="3">
    <source>
        <dbReference type="ARBA" id="ARBA00022448"/>
    </source>
</evidence>
<accession>A0AAD1G0C7</accession>
<dbReference type="Gene3D" id="3.40.30.10">
    <property type="entry name" value="Glutaredoxin"/>
    <property type="match status" value="1"/>
</dbReference>
<gene>
    <name evidence="9" type="primary">grxC</name>
    <name evidence="9" type="ORF">SmB9_11970</name>
</gene>
<sequence length="87" mass="9494">MSKIEIYTKFLCPYCTRAKSLLKAKGAAFEEIDITLCGDRRAEMIQRAHGRTTVPQIFIGGQHIGGSDDLAQLDADGKLDPLLAQTA</sequence>
<keyword evidence="7" id="KW-0963">Cytoplasm</keyword>
<dbReference type="InterPro" id="IPR014025">
    <property type="entry name" value="Glutaredoxin_subgr"/>
</dbReference>
<dbReference type="AlphaFoldDB" id="A0AAD1G0C7"/>
<dbReference type="KEGG" id="smic:SmB9_11970"/>